<proteinExistence type="predicted"/>
<feature type="region of interest" description="Disordered" evidence="1">
    <location>
        <begin position="1"/>
        <end position="66"/>
    </location>
</feature>
<comment type="caution">
    <text evidence="2">The sequence shown here is derived from an EMBL/GenBank/DDBJ whole genome shotgun (WGS) entry which is preliminary data.</text>
</comment>
<protein>
    <submittedName>
        <fullName evidence="2">Uncharacterized protein</fullName>
    </submittedName>
</protein>
<dbReference type="EMBL" id="QRBI01000097">
    <property type="protein sequence ID" value="RMC18011.1"/>
    <property type="molecule type" value="Genomic_DNA"/>
</dbReference>
<sequence>MPKGASQCDAHLQERPEGDSRELQVSQPDLSAQQRYGADNSVHDHTAHRGQPKDQTLRAGLGKADSSTKLVDGLKHMSYEEGLRELGLFSLPGEEAQGQHYPTLQLAERRL</sequence>
<evidence type="ECO:0000313" key="3">
    <source>
        <dbReference type="Proteomes" id="UP000269221"/>
    </source>
</evidence>
<evidence type="ECO:0000313" key="2">
    <source>
        <dbReference type="EMBL" id="RMC18011.1"/>
    </source>
</evidence>
<evidence type="ECO:0000256" key="1">
    <source>
        <dbReference type="SAM" id="MobiDB-lite"/>
    </source>
</evidence>
<name>A0A3M0KZ92_HIRRU</name>
<dbReference type="AlphaFoldDB" id="A0A3M0KZ92"/>
<organism evidence="2 3">
    <name type="scientific">Hirundo rustica rustica</name>
    <dbReference type="NCBI Taxonomy" id="333673"/>
    <lineage>
        <taxon>Eukaryota</taxon>
        <taxon>Metazoa</taxon>
        <taxon>Chordata</taxon>
        <taxon>Craniata</taxon>
        <taxon>Vertebrata</taxon>
        <taxon>Euteleostomi</taxon>
        <taxon>Archelosauria</taxon>
        <taxon>Archosauria</taxon>
        <taxon>Dinosauria</taxon>
        <taxon>Saurischia</taxon>
        <taxon>Theropoda</taxon>
        <taxon>Coelurosauria</taxon>
        <taxon>Aves</taxon>
        <taxon>Neognathae</taxon>
        <taxon>Neoaves</taxon>
        <taxon>Telluraves</taxon>
        <taxon>Australaves</taxon>
        <taxon>Passeriformes</taxon>
        <taxon>Sylvioidea</taxon>
        <taxon>Hirundinidae</taxon>
        <taxon>Hirundo</taxon>
    </lineage>
</organism>
<feature type="compositionally biased region" description="Basic and acidic residues" evidence="1">
    <location>
        <begin position="41"/>
        <end position="56"/>
    </location>
</feature>
<feature type="compositionally biased region" description="Basic and acidic residues" evidence="1">
    <location>
        <begin position="11"/>
        <end position="22"/>
    </location>
</feature>
<dbReference type="Proteomes" id="UP000269221">
    <property type="component" value="Unassembled WGS sequence"/>
</dbReference>
<reference evidence="2 3" key="1">
    <citation type="submission" date="2018-07" db="EMBL/GenBank/DDBJ databases">
        <title>A high quality draft genome assembly of the barn swallow (H. rustica rustica).</title>
        <authorList>
            <person name="Formenti G."/>
            <person name="Chiara M."/>
            <person name="Poveda L."/>
            <person name="Francoijs K.-J."/>
            <person name="Bonisoli-Alquati A."/>
            <person name="Canova L."/>
            <person name="Gianfranceschi L."/>
            <person name="Horner D.S."/>
            <person name="Saino N."/>
        </authorList>
    </citation>
    <scope>NUCLEOTIDE SEQUENCE [LARGE SCALE GENOMIC DNA]</scope>
    <source>
        <strain evidence="2">Chelidonia</strain>
        <tissue evidence="2">Blood</tissue>
    </source>
</reference>
<keyword evidence="3" id="KW-1185">Reference proteome</keyword>
<feature type="compositionally biased region" description="Polar residues" evidence="1">
    <location>
        <begin position="23"/>
        <end position="34"/>
    </location>
</feature>
<gene>
    <name evidence="2" type="ORF">DUI87_04887</name>
</gene>
<accession>A0A3M0KZ92</accession>
<dbReference type="OrthoDB" id="5987385at2759"/>